<proteinExistence type="inferred from homology"/>
<feature type="modified residue" description="2',4',5'-topaquinone" evidence="2">
    <location>
        <position position="243"/>
    </location>
</feature>
<protein>
    <recommendedName>
        <fullName evidence="3">Amine oxidase</fullName>
        <ecNumber evidence="3">1.4.3.-</ecNumber>
    </recommendedName>
</protein>
<evidence type="ECO:0000256" key="5">
    <source>
        <dbReference type="SAM" id="Phobius"/>
    </source>
</evidence>
<evidence type="ECO:0000256" key="3">
    <source>
        <dbReference type="RuleBase" id="RU000672"/>
    </source>
</evidence>
<dbReference type="InterPro" id="IPR000269">
    <property type="entry name" value="Cu_amine_oxidase"/>
</dbReference>
<keyword evidence="3" id="KW-0186">Copper</keyword>
<evidence type="ECO:0000256" key="2">
    <source>
        <dbReference type="PIRSR" id="PIRSR600269-51"/>
    </source>
</evidence>
<feature type="active site" description="Proton acceptor" evidence="1">
    <location>
        <position position="166"/>
    </location>
</feature>
<dbReference type="GO" id="GO:0048038">
    <property type="term" value="F:quinone binding"/>
    <property type="evidence" value="ECO:0007669"/>
    <property type="project" value="InterPro"/>
</dbReference>
<feature type="active site" description="Schiff-base intermediate with substrate; via topaquinone" evidence="1">
    <location>
        <position position="243"/>
    </location>
</feature>
<dbReference type="InterPro" id="IPR015798">
    <property type="entry name" value="Cu_amine_oxidase_C"/>
</dbReference>
<dbReference type="GO" id="GO:0005507">
    <property type="term" value="F:copper ion binding"/>
    <property type="evidence" value="ECO:0007669"/>
    <property type="project" value="InterPro"/>
</dbReference>
<dbReference type="InterPro" id="IPR036460">
    <property type="entry name" value="Cu_amine_oxidase_C_sf"/>
</dbReference>
<keyword evidence="1 3" id="KW-0801">TPQ</keyword>
<feature type="transmembrane region" description="Helical" evidence="5">
    <location>
        <begin position="60"/>
        <end position="82"/>
    </location>
</feature>
<dbReference type="Pfam" id="PF01179">
    <property type="entry name" value="Cu_amine_oxid"/>
    <property type="match status" value="1"/>
</dbReference>
<dbReference type="PANTHER" id="PTHR10638">
    <property type="entry name" value="COPPER AMINE OXIDASE"/>
    <property type="match status" value="1"/>
</dbReference>
<keyword evidence="8" id="KW-1185">Reference proteome</keyword>
<evidence type="ECO:0000259" key="6">
    <source>
        <dbReference type="Pfam" id="PF01179"/>
    </source>
</evidence>
<keyword evidence="3" id="KW-0560">Oxidoreductase</keyword>
<feature type="domain" description="Copper amine oxidase catalytic" evidence="6">
    <location>
        <begin position="102"/>
        <end position="467"/>
    </location>
</feature>
<comment type="cofactor">
    <cofactor evidence="3">
        <name>Cu cation</name>
        <dbReference type="ChEBI" id="CHEBI:23378"/>
    </cofactor>
    <text evidence="3">Contains 1 topaquinone per subunit.</text>
</comment>
<evidence type="ECO:0000313" key="7">
    <source>
        <dbReference type="EMBL" id="SDL78019.1"/>
    </source>
</evidence>
<name>A0A1G9MUW6_9ACTN</name>
<dbReference type="STRING" id="1196353.SAMN05444921_101309"/>
<dbReference type="Proteomes" id="UP000199063">
    <property type="component" value="Unassembled WGS sequence"/>
</dbReference>
<feature type="region of interest" description="Disordered" evidence="4">
    <location>
        <begin position="1"/>
        <end position="55"/>
    </location>
</feature>
<dbReference type="EC" id="1.4.3.-" evidence="3"/>
<evidence type="ECO:0000313" key="8">
    <source>
        <dbReference type="Proteomes" id="UP000199063"/>
    </source>
</evidence>
<evidence type="ECO:0000256" key="1">
    <source>
        <dbReference type="PIRSR" id="PIRSR600269-50"/>
    </source>
</evidence>
<dbReference type="SUPFAM" id="SSF49998">
    <property type="entry name" value="Amine oxidase catalytic domain"/>
    <property type="match status" value="1"/>
</dbReference>
<dbReference type="EMBL" id="FNHI01000001">
    <property type="protein sequence ID" value="SDL78019.1"/>
    <property type="molecule type" value="Genomic_DNA"/>
</dbReference>
<keyword evidence="5" id="KW-0472">Membrane</keyword>
<gene>
    <name evidence="7" type="ORF">SAMN05444921_101309</name>
</gene>
<dbReference type="AlphaFoldDB" id="A0A1G9MUW6"/>
<accession>A0A1G9MUW6</accession>
<keyword evidence="3" id="KW-0479">Metal-binding</keyword>
<reference evidence="8" key="1">
    <citation type="submission" date="2016-10" db="EMBL/GenBank/DDBJ databases">
        <authorList>
            <person name="Varghese N."/>
            <person name="Submissions S."/>
        </authorList>
    </citation>
    <scope>NUCLEOTIDE SEQUENCE [LARGE SCALE GENOMIC DNA]</scope>
    <source>
        <strain evidence="8">CGMCC 4.7042</strain>
    </source>
</reference>
<keyword evidence="5" id="KW-1133">Transmembrane helix</keyword>
<comment type="similarity">
    <text evidence="3">Belongs to the copper/topaquinone oxidase family.</text>
</comment>
<feature type="compositionally biased region" description="Low complexity" evidence="4">
    <location>
        <begin position="40"/>
        <end position="49"/>
    </location>
</feature>
<dbReference type="GO" id="GO:0009308">
    <property type="term" value="P:amine metabolic process"/>
    <property type="evidence" value="ECO:0007669"/>
    <property type="project" value="UniProtKB-UniRule"/>
</dbReference>
<keyword evidence="5" id="KW-0812">Transmembrane</keyword>
<dbReference type="Gene3D" id="2.70.98.20">
    <property type="entry name" value="Copper amine oxidase, catalytic domain"/>
    <property type="match status" value="1"/>
</dbReference>
<comment type="PTM">
    <text evidence="2 3">Topaquinone (TPQ) is generated by copper-dependent autoxidation of a specific tyrosyl residue.</text>
</comment>
<sequence>MDRNGLPGARGLAGGSTAGPPDHARAAPAGGTGPDDGTRATRVGGAAPPRRVRMRAPRRAAAVAATAVLLGGALTAAGPAAAGASPAAGRTPPPVPGCSAPYRVTGKLAGGTTWRMCWHYDSSAGLVLDDVSYQPRGEARPIRVLTSAKLAQVHVPYDDGQAEYDDLTGFGFGYGLQNLKPEECPGGTIRSVKVPDTGAVDGLCVTTRSRGHAYRMAKDDGTGVWHEEGRDLLLYTVNKVSWYEYITEWRFSSDGTVSANVGATGSLSPGDYDAGDGRGWPIGKGAADYAVSHSHNVFWRLNFGLDGGAGDRIEQYDSAVTPPPAQGSPTTRTTRTPVTRELAGDAADMRWWRVVSAKGRNTDGHARSWEIVPGPTAKHAGRPYTRHDVYFTQNRACEQFASNNTLDCGPSAPDSVDGWVNGETLANPVVWVHIGFHHIARDEDQQPMPVHWQGFQLAPRDVTAMNPLTPADLADQNGAPPTGS</sequence>
<evidence type="ECO:0000256" key="4">
    <source>
        <dbReference type="SAM" id="MobiDB-lite"/>
    </source>
</evidence>
<dbReference type="GO" id="GO:0008131">
    <property type="term" value="F:primary methylamine oxidase activity"/>
    <property type="evidence" value="ECO:0007669"/>
    <property type="project" value="InterPro"/>
</dbReference>
<organism evidence="7 8">
    <name type="scientific">Streptomyces wuyuanensis</name>
    <dbReference type="NCBI Taxonomy" id="1196353"/>
    <lineage>
        <taxon>Bacteria</taxon>
        <taxon>Bacillati</taxon>
        <taxon>Actinomycetota</taxon>
        <taxon>Actinomycetes</taxon>
        <taxon>Kitasatosporales</taxon>
        <taxon>Streptomycetaceae</taxon>
        <taxon>Streptomyces</taxon>
    </lineage>
</organism>